<dbReference type="OrthoDB" id="7575412at2"/>
<sequence length="77" mass="8735">MKGFNFDRLRARAVAGGGVFLLSQEILLMIFFKPDLAESDLFKTISQAIVVQGLIGLAMAFYFTAKERDHHRNDEEE</sequence>
<keyword evidence="1" id="KW-0812">Transmembrane</keyword>
<dbReference type="Proteomes" id="UP000460561">
    <property type="component" value="Unassembled WGS sequence"/>
</dbReference>
<proteinExistence type="predicted"/>
<gene>
    <name evidence="2" type="ORF">GRI39_01905</name>
</gene>
<dbReference type="EMBL" id="WTYQ01000001">
    <property type="protein sequence ID" value="MXP24800.1"/>
    <property type="molecule type" value="Genomic_DNA"/>
</dbReference>
<evidence type="ECO:0000256" key="1">
    <source>
        <dbReference type="SAM" id="Phobius"/>
    </source>
</evidence>
<keyword evidence="1" id="KW-1133">Transmembrane helix</keyword>
<comment type="caution">
    <text evidence="2">The sequence shown here is derived from an EMBL/GenBank/DDBJ whole genome shotgun (WGS) entry which is preliminary data.</text>
</comment>
<feature type="transmembrane region" description="Helical" evidence="1">
    <location>
        <begin position="44"/>
        <end position="63"/>
    </location>
</feature>
<organism evidence="2 3">
    <name type="scientific">Altericroceibacterium indicum</name>
    <dbReference type="NCBI Taxonomy" id="374177"/>
    <lineage>
        <taxon>Bacteria</taxon>
        <taxon>Pseudomonadati</taxon>
        <taxon>Pseudomonadota</taxon>
        <taxon>Alphaproteobacteria</taxon>
        <taxon>Sphingomonadales</taxon>
        <taxon>Erythrobacteraceae</taxon>
        <taxon>Altericroceibacterium</taxon>
    </lineage>
</organism>
<name>A0A845A3P3_9SPHN</name>
<protein>
    <submittedName>
        <fullName evidence="2">Uncharacterized protein</fullName>
    </submittedName>
</protein>
<accession>A0A845A3P3</accession>
<reference evidence="2 3" key="1">
    <citation type="submission" date="2019-12" db="EMBL/GenBank/DDBJ databases">
        <title>Genomic-based taxomic classification of the family Erythrobacteraceae.</title>
        <authorList>
            <person name="Xu L."/>
        </authorList>
    </citation>
    <scope>NUCLEOTIDE SEQUENCE [LARGE SCALE GENOMIC DNA]</scope>
    <source>
        <strain evidence="2 3">DSM 18604</strain>
    </source>
</reference>
<evidence type="ECO:0000313" key="2">
    <source>
        <dbReference type="EMBL" id="MXP24800.1"/>
    </source>
</evidence>
<keyword evidence="1" id="KW-0472">Membrane</keyword>
<feature type="transmembrane region" description="Helical" evidence="1">
    <location>
        <begin position="12"/>
        <end position="32"/>
    </location>
</feature>
<evidence type="ECO:0000313" key="3">
    <source>
        <dbReference type="Proteomes" id="UP000460561"/>
    </source>
</evidence>
<dbReference type="RefSeq" id="WP_160737996.1">
    <property type="nucleotide sequence ID" value="NZ_WTYQ01000001.1"/>
</dbReference>
<dbReference type="AlphaFoldDB" id="A0A845A3P3"/>
<keyword evidence="3" id="KW-1185">Reference proteome</keyword>